<comment type="similarity">
    <text evidence="1">Belongs to the HEBP family.</text>
</comment>
<dbReference type="PANTHER" id="PTHR11220:SF25">
    <property type="entry name" value="F3F9.4"/>
    <property type="match status" value="1"/>
</dbReference>
<feature type="signal peptide" evidence="2">
    <location>
        <begin position="1"/>
        <end position="22"/>
    </location>
</feature>
<name>A0A0D6QXG7_ARACU</name>
<proteinExistence type="inferred from homology"/>
<evidence type="ECO:0000313" key="3">
    <source>
        <dbReference type="EMBL" id="JAG94698.1"/>
    </source>
</evidence>
<accession>A0A0D6QXG7</accession>
<evidence type="ECO:0000256" key="2">
    <source>
        <dbReference type="SAM" id="SignalP"/>
    </source>
</evidence>
<keyword evidence="2" id="KW-0732">Signal</keyword>
<evidence type="ECO:0008006" key="4">
    <source>
        <dbReference type="Google" id="ProtNLM"/>
    </source>
</evidence>
<dbReference type="SUPFAM" id="SSF55136">
    <property type="entry name" value="Probable bacterial effector-binding domain"/>
    <property type="match status" value="1"/>
</dbReference>
<dbReference type="EMBL" id="GCKF01042697">
    <property type="protein sequence ID" value="JAG94698.1"/>
    <property type="molecule type" value="Transcribed_RNA"/>
</dbReference>
<feature type="chain" id="PRO_5002311316" description="Heme-binding protein 2" evidence="2">
    <location>
        <begin position="23"/>
        <end position="245"/>
    </location>
</feature>
<dbReference type="InterPro" id="IPR011256">
    <property type="entry name" value="Reg_factor_effector_dom_sf"/>
</dbReference>
<evidence type="ECO:0000256" key="1">
    <source>
        <dbReference type="ARBA" id="ARBA00009817"/>
    </source>
</evidence>
<protein>
    <recommendedName>
        <fullName evidence="4">Heme-binding protein 2</fullName>
    </recommendedName>
</protein>
<dbReference type="FunFam" id="3.20.80.10:FF:000002">
    <property type="entry name" value="Heme-binding protein 2"/>
    <property type="match status" value="1"/>
</dbReference>
<organism evidence="3">
    <name type="scientific">Araucaria cunninghamii</name>
    <name type="common">Hoop pine</name>
    <name type="synonym">Moreton Bay pine</name>
    <dbReference type="NCBI Taxonomy" id="56994"/>
    <lineage>
        <taxon>Eukaryota</taxon>
        <taxon>Viridiplantae</taxon>
        <taxon>Streptophyta</taxon>
        <taxon>Embryophyta</taxon>
        <taxon>Tracheophyta</taxon>
        <taxon>Spermatophyta</taxon>
        <taxon>Pinopsida</taxon>
        <taxon>Pinidae</taxon>
        <taxon>Conifers II</taxon>
        <taxon>Araucariales</taxon>
        <taxon>Araucariaceae</taxon>
        <taxon>Araucaria</taxon>
    </lineage>
</organism>
<reference evidence="3" key="1">
    <citation type="submission" date="2015-03" db="EMBL/GenBank/DDBJ databases">
        <title>A transcriptome of Araucaria cunninghamii, an australian fine timber species.</title>
        <authorList>
            <person name="Jing Yi C.J.Y."/>
            <person name="Yin San L.Y.S."/>
            <person name="Abdul Karim S.S."/>
            <person name="Wan Azmi N.N."/>
            <person name="Hercus R.R."/>
            <person name="Croft L.L."/>
        </authorList>
    </citation>
    <scope>NUCLEOTIDE SEQUENCE</scope>
    <source>
        <strain evidence="3">MI0301</strain>
        <tissue evidence="3">Leaf</tissue>
    </source>
</reference>
<dbReference type="InterPro" id="IPR006917">
    <property type="entry name" value="SOUL_heme-bd"/>
</dbReference>
<dbReference type="AlphaFoldDB" id="A0A0D6QXG7"/>
<dbReference type="PANTHER" id="PTHR11220">
    <property type="entry name" value="HEME-BINDING PROTEIN-RELATED"/>
    <property type="match status" value="1"/>
</dbReference>
<sequence length="245" mass="27736">MKLNLAAALYIISLLFIQASSSARVIWSDEKPRPKEVAPSCNSIECPVYEVIDQGKEYEIRRYNNTVWMSTSPIQNISFVAATRNGFLRLFEYIQGKNEKHAEIPMTAPVLTDIFPSRGPFCESSFVVSFYVPESFQESPPKAEEGLGLAETRWDVRYAAVRRFGGFVTDFNIGEEAAKLQASLLGTPWEKAISKTKQGKKGKGDEDPSVYSVAQYNAPFEYEGRVNEIWMLFDLHNSSKTYFPR</sequence>
<dbReference type="Gene3D" id="3.20.80.10">
    <property type="entry name" value="Regulatory factor, effector binding domain"/>
    <property type="match status" value="1"/>
</dbReference>
<dbReference type="Pfam" id="PF04832">
    <property type="entry name" value="SOUL"/>
    <property type="match status" value="1"/>
</dbReference>